<dbReference type="GO" id="GO:0000272">
    <property type="term" value="P:polysaccharide catabolic process"/>
    <property type="evidence" value="ECO:0007669"/>
    <property type="project" value="UniProtKB-KW"/>
</dbReference>
<dbReference type="OrthoDB" id="9795222at2"/>
<dbReference type="Pfam" id="PF00295">
    <property type="entry name" value="Glyco_hydro_28"/>
    <property type="match status" value="1"/>
</dbReference>
<dbReference type="Proteomes" id="UP000252415">
    <property type="component" value="Unassembled WGS sequence"/>
</dbReference>
<dbReference type="GO" id="GO:0004650">
    <property type="term" value="F:polygalacturonase activity"/>
    <property type="evidence" value="ECO:0007669"/>
    <property type="project" value="InterPro"/>
</dbReference>
<keyword evidence="4" id="KW-0325">Glycoprotein</keyword>
<keyword evidence="5" id="KW-0119">Carbohydrate metabolism</keyword>
<name>A0A368W7V6_9BACL</name>
<dbReference type="InterPro" id="IPR000743">
    <property type="entry name" value="Glyco_hydro_28"/>
</dbReference>
<dbReference type="InterPro" id="IPR011050">
    <property type="entry name" value="Pectin_lyase_fold/virulence"/>
</dbReference>
<dbReference type="Gene3D" id="2.160.20.10">
    <property type="entry name" value="Single-stranded right-handed beta-helix, Pectin lyase-like"/>
    <property type="match status" value="1"/>
</dbReference>
<evidence type="ECO:0000256" key="5">
    <source>
        <dbReference type="ARBA" id="ARBA00023277"/>
    </source>
</evidence>
<dbReference type="Gene3D" id="2.60.350.10">
    <property type="entry name" value="Dextranase, N-terminal"/>
    <property type="match status" value="1"/>
</dbReference>
<keyword evidence="7" id="KW-0624">Polysaccharide degradation</keyword>
<protein>
    <submittedName>
        <fullName evidence="10">Glycosyl hydrolase family 28</fullName>
    </submittedName>
</protein>
<proteinExistence type="inferred from homology"/>
<dbReference type="SUPFAM" id="SSF51126">
    <property type="entry name" value="Pectin lyase-like"/>
    <property type="match status" value="1"/>
</dbReference>
<keyword evidence="2" id="KW-0677">Repeat</keyword>
<evidence type="ECO:0000256" key="6">
    <source>
        <dbReference type="ARBA" id="ARBA00023295"/>
    </source>
</evidence>
<evidence type="ECO:0000256" key="4">
    <source>
        <dbReference type="ARBA" id="ARBA00023180"/>
    </source>
</evidence>
<reference evidence="10 11" key="1">
    <citation type="submission" date="2018-07" db="EMBL/GenBank/DDBJ databases">
        <title>Genomic Encyclopedia of Type Strains, Phase III (KMG-III): the genomes of soil and plant-associated and newly described type strains.</title>
        <authorList>
            <person name="Whitman W."/>
        </authorList>
    </citation>
    <scope>NUCLEOTIDE SEQUENCE [LARGE SCALE GENOMIC DNA]</scope>
    <source>
        <strain evidence="10 11">CECT 7506</strain>
    </source>
</reference>
<gene>
    <name evidence="10" type="ORF">DFP97_106204</name>
</gene>
<evidence type="ECO:0000313" key="11">
    <source>
        <dbReference type="Proteomes" id="UP000252415"/>
    </source>
</evidence>
<sequence>MTKETKLITYPGPAGVAENHDFTVRARPAGGEWEQLFVYDVKVDMHQVRHASMAMFDCSGPIEIAVTKNEGTVNDCVIRPLSRGVTYALNGNTITFTIDSPQKLSVEVNGDRFHNLHLFANPLEQDAPSPDGPGVAYVKPGIHRTEDLLALLTAAGTDGSDTHTLYFGPGMHHLEEVILPIPSGKTVYIAGGAAVAGSMVCNSVSDVTVRGRGVLYLTEFGRFSAFRGVRIIFSKRIRIEGIALIDPPHYSIYIGKSEQIRISNFKAFSTKGWSDGIDMMASSDIEIEDVFMRNSDDCIAVYASRWDYQGDTRNVTVRNSVLWADVAHPMNLGGHGNHHKGDVIENVLFENIDVLEHHEPQPDYRGCMSINCGDNNTVRNVTYRNIRVEPFELGRLFDIRVLFNPKYNPVPGNRIEQIRYENISFTGDNGNPSQISGYDADRTVEHIVFKNVTINGKPVTDAESGNIQVLPFASNIRFEW</sequence>
<evidence type="ECO:0000313" key="10">
    <source>
        <dbReference type="EMBL" id="RCW48504.1"/>
    </source>
</evidence>
<comment type="function">
    <text evidence="8">Pectinolytic enzyme involved in the degradation of xylogalacturonan (xga), a galacturonan backbone heavily substituted with xylose, and which is one important component of the hairy regions of pectin. Activity requires a galacturonic acid backbone substituted with xylose.</text>
</comment>
<accession>A0A368W7V6</accession>
<dbReference type="EMBL" id="QPJD01000006">
    <property type="protein sequence ID" value="RCW48504.1"/>
    <property type="molecule type" value="Genomic_DNA"/>
</dbReference>
<evidence type="ECO:0000256" key="7">
    <source>
        <dbReference type="ARBA" id="ARBA00023326"/>
    </source>
</evidence>
<dbReference type="RefSeq" id="WP_114380101.1">
    <property type="nucleotide sequence ID" value="NZ_QPJD01000006.1"/>
</dbReference>
<dbReference type="InterPro" id="IPR012334">
    <property type="entry name" value="Pectin_lyas_fold"/>
</dbReference>
<organism evidence="10 11">
    <name type="scientific">Paenibacillus prosopidis</name>
    <dbReference type="NCBI Taxonomy" id="630520"/>
    <lineage>
        <taxon>Bacteria</taxon>
        <taxon>Bacillati</taxon>
        <taxon>Bacillota</taxon>
        <taxon>Bacilli</taxon>
        <taxon>Bacillales</taxon>
        <taxon>Paenibacillaceae</taxon>
        <taxon>Paenibacillus</taxon>
    </lineage>
</organism>
<comment type="caution">
    <text evidence="10">The sequence shown here is derived from an EMBL/GenBank/DDBJ whole genome shotgun (WGS) entry which is preliminary data.</text>
</comment>
<evidence type="ECO:0000256" key="9">
    <source>
        <dbReference type="RuleBase" id="RU361169"/>
    </source>
</evidence>
<evidence type="ECO:0000256" key="2">
    <source>
        <dbReference type="ARBA" id="ARBA00022737"/>
    </source>
</evidence>
<keyword evidence="3 9" id="KW-0378">Hydrolase</keyword>
<evidence type="ECO:0000256" key="1">
    <source>
        <dbReference type="ARBA" id="ARBA00008834"/>
    </source>
</evidence>
<dbReference type="PANTHER" id="PTHR31736:SF9">
    <property type="entry name" value="ENDO-XYLOGALACTURONAN HYDROLASE A-RELATED"/>
    <property type="match status" value="1"/>
</dbReference>
<evidence type="ECO:0000256" key="3">
    <source>
        <dbReference type="ARBA" id="ARBA00022801"/>
    </source>
</evidence>
<dbReference type="InterPro" id="IPR035953">
    <property type="entry name" value="Dextranase_N-ter"/>
</dbReference>
<keyword evidence="11" id="KW-1185">Reference proteome</keyword>
<dbReference type="PANTHER" id="PTHR31736">
    <property type="match status" value="1"/>
</dbReference>
<evidence type="ECO:0000256" key="8">
    <source>
        <dbReference type="ARBA" id="ARBA00037278"/>
    </source>
</evidence>
<keyword evidence="6 9" id="KW-0326">Glycosidase</keyword>
<dbReference type="AlphaFoldDB" id="A0A368W7V6"/>
<comment type="similarity">
    <text evidence="1 9">Belongs to the glycosyl hydrolase 28 family.</text>
</comment>